<protein>
    <submittedName>
        <fullName evidence="2">Porin family protein</fullName>
    </submittedName>
</protein>
<dbReference type="InterPro" id="IPR011250">
    <property type="entry name" value="OMP/PagP_B-barrel"/>
</dbReference>
<feature type="signal peptide" evidence="1">
    <location>
        <begin position="1"/>
        <end position="18"/>
    </location>
</feature>
<dbReference type="Proteomes" id="UP000268973">
    <property type="component" value="Unassembled WGS sequence"/>
</dbReference>
<dbReference type="OrthoDB" id="5916743at2"/>
<dbReference type="EMBL" id="RXZH01000001">
    <property type="protein sequence ID" value="RTZ18113.1"/>
    <property type="molecule type" value="Genomic_DNA"/>
</dbReference>
<proteinExistence type="predicted"/>
<organism evidence="2 3">
    <name type="scientific">Vibrio aquaticus</name>
    <dbReference type="NCBI Taxonomy" id="2496559"/>
    <lineage>
        <taxon>Bacteria</taxon>
        <taxon>Pseudomonadati</taxon>
        <taxon>Pseudomonadota</taxon>
        <taxon>Gammaproteobacteria</taxon>
        <taxon>Vibrionales</taxon>
        <taxon>Vibrionaceae</taxon>
        <taxon>Vibrio</taxon>
    </lineage>
</organism>
<dbReference type="SUPFAM" id="SSF56925">
    <property type="entry name" value="OMPA-like"/>
    <property type="match status" value="1"/>
</dbReference>
<dbReference type="AlphaFoldDB" id="A0A3S0P950"/>
<feature type="chain" id="PRO_5018542458" evidence="1">
    <location>
        <begin position="19"/>
        <end position="174"/>
    </location>
</feature>
<evidence type="ECO:0000256" key="1">
    <source>
        <dbReference type="SAM" id="SignalP"/>
    </source>
</evidence>
<keyword evidence="3" id="KW-1185">Reference proteome</keyword>
<name>A0A3S0P950_9VIBR</name>
<comment type="caution">
    <text evidence="2">The sequence shown here is derived from an EMBL/GenBank/DDBJ whole genome shotgun (WGS) entry which is preliminary data.</text>
</comment>
<sequence>MIRTLPLITALCASSVLASEFPERYQDVYLAASYSSHELLNKSGDGYGLLFGARDIYTNSLFIGGELEAVVLDNSSLDKWAAIDEEYAFSASIPVGVRFDVIDNVTIDAYGLAGYSVIKSNPSLEEASHGIKYGGGLDVNIADWKLGVRYTRVDLKYDLDQQDITFMIGHTLSL</sequence>
<keyword evidence="1" id="KW-0732">Signal</keyword>
<dbReference type="RefSeq" id="WP_126572859.1">
    <property type="nucleotide sequence ID" value="NZ_RXZH01000001.1"/>
</dbReference>
<evidence type="ECO:0000313" key="2">
    <source>
        <dbReference type="EMBL" id="RTZ18113.1"/>
    </source>
</evidence>
<reference evidence="2 3" key="1">
    <citation type="submission" date="2018-12" db="EMBL/GenBank/DDBJ databases">
        <title>Vibrio sp. isolated from China Sea.</title>
        <authorList>
            <person name="Li Y."/>
        </authorList>
    </citation>
    <scope>NUCLEOTIDE SEQUENCE [LARGE SCALE GENOMIC DNA]</scope>
    <source>
        <strain evidence="2 3">BEI207</strain>
    </source>
</reference>
<gene>
    <name evidence="2" type="ORF">EJ063_04815</name>
</gene>
<accession>A0A3S0P950</accession>
<evidence type="ECO:0000313" key="3">
    <source>
        <dbReference type="Proteomes" id="UP000268973"/>
    </source>
</evidence>